<dbReference type="OrthoDB" id="2833965at2759"/>
<reference evidence="1" key="1">
    <citation type="submission" date="2020-05" db="EMBL/GenBank/DDBJ databases">
        <title>Mycena genomes resolve the evolution of fungal bioluminescence.</title>
        <authorList>
            <person name="Tsai I.J."/>
        </authorList>
    </citation>
    <scope>NUCLEOTIDE SEQUENCE</scope>
    <source>
        <strain evidence="1">CCC161011</strain>
    </source>
</reference>
<protein>
    <submittedName>
        <fullName evidence="1">F-box domain-containing protein</fullName>
    </submittedName>
</protein>
<keyword evidence="2" id="KW-1185">Reference proteome</keyword>
<sequence length="364" mass="40615">MLSNLEARLADIAARVLDLERSIAELPAEQATVQERLNSYRYPVLTLPNEIISEIFIHFLPIYPLCPPLIGILSPICLTHICHKWRAIALATPALWKAIQLSSACTTSTLRNNGDNLVEIFETWLNRSGCCPVSIEINDHRPAFWMPDIISAIVPHRARLEHLKLDIYDSVLPLFGGPMPLLQRLDLEFGTQVPFTLLHAPQLRTVVLNVDAVESATLPWVQLTSLTLHSVEPRLCYPILQQTTNLIHCVLGLWPDNEPADYPGTITLPCLESLVLYCIPDDFGVTDPKLTTFILPTLLKLEILEILLGSNPIESLASFTSTSGCKLQKMHITGRWSGSSPSEDSYLAAFPLIPSVSFEDYKTY</sequence>
<comment type="caution">
    <text evidence="1">The sequence shown here is derived from an EMBL/GenBank/DDBJ whole genome shotgun (WGS) entry which is preliminary data.</text>
</comment>
<dbReference type="Proteomes" id="UP000620124">
    <property type="component" value="Unassembled WGS sequence"/>
</dbReference>
<accession>A0A8H7CLJ7</accession>
<dbReference type="EMBL" id="JACAZI010000017">
    <property type="protein sequence ID" value="KAF7342130.1"/>
    <property type="molecule type" value="Genomic_DNA"/>
</dbReference>
<proteinExistence type="predicted"/>
<evidence type="ECO:0000313" key="2">
    <source>
        <dbReference type="Proteomes" id="UP000620124"/>
    </source>
</evidence>
<name>A0A8H7CLJ7_9AGAR</name>
<gene>
    <name evidence="1" type="ORF">MVEN_01800600</name>
</gene>
<evidence type="ECO:0000313" key="1">
    <source>
        <dbReference type="EMBL" id="KAF7342130.1"/>
    </source>
</evidence>
<dbReference type="AlphaFoldDB" id="A0A8H7CLJ7"/>
<organism evidence="1 2">
    <name type="scientific">Mycena venus</name>
    <dbReference type="NCBI Taxonomy" id="2733690"/>
    <lineage>
        <taxon>Eukaryota</taxon>
        <taxon>Fungi</taxon>
        <taxon>Dikarya</taxon>
        <taxon>Basidiomycota</taxon>
        <taxon>Agaricomycotina</taxon>
        <taxon>Agaricomycetes</taxon>
        <taxon>Agaricomycetidae</taxon>
        <taxon>Agaricales</taxon>
        <taxon>Marasmiineae</taxon>
        <taxon>Mycenaceae</taxon>
        <taxon>Mycena</taxon>
    </lineage>
</organism>